<protein>
    <recommendedName>
        <fullName evidence="4">Transmembrane protein</fullName>
    </recommendedName>
</protein>
<proteinExistence type="predicted"/>
<keyword evidence="1" id="KW-1133">Transmembrane helix</keyword>
<keyword evidence="1" id="KW-0812">Transmembrane</keyword>
<evidence type="ECO:0000313" key="3">
    <source>
        <dbReference type="Proteomes" id="UP000688137"/>
    </source>
</evidence>
<evidence type="ECO:0000313" key="2">
    <source>
        <dbReference type="EMBL" id="CAD8114152.1"/>
    </source>
</evidence>
<dbReference type="EMBL" id="CAJJDM010000163">
    <property type="protein sequence ID" value="CAD8114152.1"/>
    <property type="molecule type" value="Genomic_DNA"/>
</dbReference>
<dbReference type="PANTHER" id="PTHR11319:SF35">
    <property type="entry name" value="OUTER MEMBRANE PROTEIN PMPC-RELATED"/>
    <property type="match status" value="1"/>
</dbReference>
<keyword evidence="3" id="KW-1185">Reference proteome</keyword>
<accession>A0A8S1QEJ8</accession>
<dbReference type="PANTHER" id="PTHR11319">
    <property type="entry name" value="G PROTEIN-COUPLED RECEPTOR-RELATED"/>
    <property type="match status" value="1"/>
</dbReference>
<gene>
    <name evidence="2" type="ORF">PPRIM_AZ9-3.1.T1580052</name>
</gene>
<feature type="transmembrane region" description="Helical" evidence="1">
    <location>
        <begin position="187"/>
        <end position="208"/>
    </location>
</feature>
<feature type="transmembrane region" description="Helical" evidence="1">
    <location>
        <begin position="21"/>
        <end position="39"/>
    </location>
</feature>
<comment type="caution">
    <text evidence="2">The sequence shown here is derived from an EMBL/GenBank/DDBJ whole genome shotgun (WGS) entry which is preliminary data.</text>
</comment>
<organism evidence="2 3">
    <name type="scientific">Paramecium primaurelia</name>
    <dbReference type="NCBI Taxonomy" id="5886"/>
    <lineage>
        <taxon>Eukaryota</taxon>
        <taxon>Sar</taxon>
        <taxon>Alveolata</taxon>
        <taxon>Ciliophora</taxon>
        <taxon>Intramacronucleata</taxon>
        <taxon>Oligohymenophorea</taxon>
        <taxon>Peniculida</taxon>
        <taxon>Parameciidae</taxon>
        <taxon>Paramecium</taxon>
    </lineage>
</organism>
<evidence type="ECO:0000256" key="1">
    <source>
        <dbReference type="SAM" id="Phobius"/>
    </source>
</evidence>
<reference evidence="2" key="1">
    <citation type="submission" date="2021-01" db="EMBL/GenBank/DDBJ databases">
        <authorList>
            <consortium name="Genoscope - CEA"/>
            <person name="William W."/>
        </authorList>
    </citation>
    <scope>NUCLEOTIDE SEQUENCE</scope>
</reference>
<keyword evidence="1" id="KW-0472">Membrane</keyword>
<name>A0A8S1QEJ8_PARPR</name>
<evidence type="ECO:0008006" key="4">
    <source>
        <dbReference type="Google" id="ProtNLM"/>
    </source>
</evidence>
<dbReference type="Proteomes" id="UP000688137">
    <property type="component" value="Unassembled WGS sequence"/>
</dbReference>
<dbReference type="AlphaFoldDB" id="A0A8S1QEJ8"/>
<sequence length="266" mass="30349">MIQRQYLVKALQLNQNKNIGEHIIIVIKLNIAIMMQVIVRQPGDQSCSEGHVCALCEQCDLYNIRGEGPYSVSSPQNCGNSDLIVDYAITITLISIWTLISTLMSVFGNIRRIEEVILGIRLKAKVLPAILIKLFTKNFQIISTITTFQLQISNGLKLVINSIENPVDSMAYSFDCFLNNLSDILIIYFRIIWSLVNAASILTSFFIIESLAILTKLVNIDLHLFQQLYYTFSYTYSQTWLGVDFFTLIQNNFQLILEIRKCCLQI</sequence>
<feature type="transmembrane region" description="Helical" evidence="1">
    <location>
        <begin position="87"/>
        <end position="107"/>
    </location>
</feature>